<dbReference type="EMBL" id="JBIRGH010000003">
    <property type="protein sequence ID" value="MFH8584179.1"/>
    <property type="molecule type" value="Genomic_DNA"/>
</dbReference>
<sequence length="90" mass="9491">MAVAATGVETLAKRSLGSVAESLPTVLDDLTLTVKRTPVQDGADSAVVTGVWVRHLRRIGAAKLRYWGFSAQVDDAVLLISELVTNACAP</sequence>
<reference evidence="1 2" key="1">
    <citation type="submission" date="2024-10" db="EMBL/GenBank/DDBJ databases">
        <title>The Natural Products Discovery Center: Release of the First 8490 Sequenced Strains for Exploring Actinobacteria Biosynthetic Diversity.</title>
        <authorList>
            <person name="Kalkreuter E."/>
            <person name="Kautsar S.A."/>
            <person name="Yang D."/>
            <person name="Bader C.D."/>
            <person name="Teijaro C.N."/>
            <person name="Fluegel L."/>
            <person name="Davis C.M."/>
            <person name="Simpson J.R."/>
            <person name="Lauterbach L."/>
            <person name="Steele A.D."/>
            <person name="Gui C."/>
            <person name="Meng S."/>
            <person name="Li G."/>
            <person name="Viehrig K."/>
            <person name="Ye F."/>
            <person name="Su P."/>
            <person name="Kiefer A.F."/>
            <person name="Nichols A."/>
            <person name="Cepeda A.J."/>
            <person name="Yan W."/>
            <person name="Fan B."/>
            <person name="Jiang Y."/>
            <person name="Adhikari A."/>
            <person name="Zheng C.-J."/>
            <person name="Schuster L."/>
            <person name="Cowan T.M."/>
            <person name="Smanski M.J."/>
            <person name="Chevrette M.G."/>
            <person name="De Carvalho L.P.S."/>
            <person name="Shen B."/>
        </authorList>
    </citation>
    <scope>NUCLEOTIDE SEQUENCE [LARGE SCALE GENOMIC DNA]</scope>
    <source>
        <strain evidence="1 2">NPDC018013</strain>
    </source>
</reference>
<name>A0ABW7R806_9ACTN</name>
<dbReference type="RefSeq" id="WP_367431899.1">
    <property type="nucleotide sequence ID" value="NZ_CP108413.1"/>
</dbReference>
<dbReference type="Proteomes" id="UP001610990">
    <property type="component" value="Unassembled WGS sequence"/>
</dbReference>
<organism evidence="1 2">
    <name type="scientific">Streptomyces celluloflavus</name>
    <dbReference type="NCBI Taxonomy" id="58344"/>
    <lineage>
        <taxon>Bacteria</taxon>
        <taxon>Bacillati</taxon>
        <taxon>Actinomycetota</taxon>
        <taxon>Actinomycetes</taxon>
        <taxon>Kitasatosporales</taxon>
        <taxon>Streptomycetaceae</taxon>
        <taxon>Streptomyces</taxon>
    </lineage>
</organism>
<evidence type="ECO:0000313" key="1">
    <source>
        <dbReference type="EMBL" id="MFH8584179.1"/>
    </source>
</evidence>
<protein>
    <recommendedName>
        <fullName evidence="3">Transposase</fullName>
    </recommendedName>
</protein>
<evidence type="ECO:0008006" key="3">
    <source>
        <dbReference type="Google" id="ProtNLM"/>
    </source>
</evidence>
<keyword evidence="2" id="KW-1185">Reference proteome</keyword>
<comment type="caution">
    <text evidence="1">The sequence shown here is derived from an EMBL/GenBank/DDBJ whole genome shotgun (WGS) entry which is preliminary data.</text>
</comment>
<proteinExistence type="predicted"/>
<evidence type="ECO:0000313" key="2">
    <source>
        <dbReference type="Proteomes" id="UP001610990"/>
    </source>
</evidence>
<gene>
    <name evidence="1" type="ORF">ACH4GP_07260</name>
</gene>
<accession>A0ABW7R806</accession>